<dbReference type="AlphaFoldDB" id="A0A7Y9UUU9"/>
<dbReference type="PANTHER" id="PTHR30023">
    <property type="entry name" value="D-ALANYL-D-ALANINE CARBOXYPEPTIDASE"/>
    <property type="match status" value="1"/>
</dbReference>
<dbReference type="EMBL" id="JACCAC010000001">
    <property type="protein sequence ID" value="NYG53835.1"/>
    <property type="molecule type" value="Genomic_DNA"/>
</dbReference>
<feature type="region of interest" description="Disordered" evidence="3">
    <location>
        <begin position="39"/>
        <end position="68"/>
    </location>
</feature>
<dbReference type="Proteomes" id="UP000544110">
    <property type="component" value="Unassembled WGS sequence"/>
</dbReference>
<proteinExistence type="inferred from homology"/>
<dbReference type="EC" id="3.4.16.4" evidence="4"/>
<dbReference type="EC" id="3.4.21.-" evidence="4"/>
<evidence type="ECO:0000313" key="4">
    <source>
        <dbReference type="EMBL" id="NYG53835.1"/>
    </source>
</evidence>
<evidence type="ECO:0000256" key="3">
    <source>
        <dbReference type="SAM" id="MobiDB-lite"/>
    </source>
</evidence>
<keyword evidence="5" id="KW-1185">Reference proteome</keyword>
<evidence type="ECO:0000256" key="2">
    <source>
        <dbReference type="ARBA" id="ARBA00022801"/>
    </source>
</evidence>
<dbReference type="GO" id="GO:0006508">
    <property type="term" value="P:proteolysis"/>
    <property type="evidence" value="ECO:0007669"/>
    <property type="project" value="InterPro"/>
</dbReference>
<keyword evidence="2 4" id="KW-0378">Hydrolase</keyword>
<name>A0A7Y9UUU9_9ACTN</name>
<keyword evidence="4" id="KW-0645">Protease</keyword>
<organism evidence="4 5">
    <name type="scientific">Nocardioides perillae</name>
    <dbReference type="NCBI Taxonomy" id="1119534"/>
    <lineage>
        <taxon>Bacteria</taxon>
        <taxon>Bacillati</taxon>
        <taxon>Actinomycetota</taxon>
        <taxon>Actinomycetes</taxon>
        <taxon>Propionibacteriales</taxon>
        <taxon>Nocardioidaceae</taxon>
        <taxon>Nocardioides</taxon>
    </lineage>
</organism>
<comment type="similarity">
    <text evidence="1">Belongs to the peptidase S13 family.</text>
</comment>
<accession>A0A7Y9UUU9</accession>
<dbReference type="Gene3D" id="3.40.710.10">
    <property type="entry name" value="DD-peptidase/beta-lactamase superfamily"/>
    <property type="match status" value="2"/>
</dbReference>
<dbReference type="PRINTS" id="PR00922">
    <property type="entry name" value="DADACBPTASE3"/>
</dbReference>
<protein>
    <submittedName>
        <fullName evidence="4">D-alanyl-D-alanine carboxypeptidase/D-alanyl-D-alanine-endopeptidase (Penicillin-binding protein 4)</fullName>
        <ecNumber evidence="4">3.4.16.4</ecNumber>
        <ecNumber evidence="4">3.4.21.-</ecNumber>
    </submittedName>
</protein>
<evidence type="ECO:0000313" key="5">
    <source>
        <dbReference type="Proteomes" id="UP000544110"/>
    </source>
</evidence>
<dbReference type="Pfam" id="PF02113">
    <property type="entry name" value="Peptidase_S13"/>
    <property type="match status" value="2"/>
</dbReference>
<dbReference type="PANTHER" id="PTHR30023:SF0">
    <property type="entry name" value="PENICILLIN-SENSITIVE CARBOXYPEPTIDASE A"/>
    <property type="match status" value="1"/>
</dbReference>
<dbReference type="RefSeq" id="WP_179516584.1">
    <property type="nucleotide sequence ID" value="NZ_JACCAC010000001.1"/>
</dbReference>
<gene>
    <name evidence="4" type="ORF">BJ989_000139</name>
</gene>
<dbReference type="InterPro" id="IPR000667">
    <property type="entry name" value="Peptidase_S13"/>
</dbReference>
<keyword evidence="4" id="KW-0121">Carboxypeptidase</keyword>
<sequence>MVTVVVVMLLVAAATTLAWRAQRLDPRLADALDDLVAGTPLEAWGPPDPAEEPEQVDPPRGLDLPDPAAPVPVARPVTADDAGALDPGAVRRALRRELRDPDLGRHVVAAVAPLGGGAAGQRVVLGRDPVVPASTTKLLTGAAALAVLGPRTTFATTTVLEPAGAAGAPPAVTLVGGGDPLLARTPERDGAAYPDRADVRTLARATAAALRERGVTGRVRVAVDDTLFAGPAVNPAWEADYVPQGVVTPIGPLWVDQGRTADGTARVDDPAREAGRVLLVELRRAGLRTVGPVVRRAASPGATPLAAVESPTVAALVAHLVETSDNETSEVLAHHLGRARGGPREASFAGGAAATVAALRALEVDVAGLRLRDGSGLSRRNRVPTTTLLEVLQTAASDQTLRPLLVGLPVAGFTGSLATRFDTGPAVALGAVRAKTGTLTGVRALAGLATTRDGVVVVFALGADRIRLGDDLDAAAALDEVAAALAACRCAAAP</sequence>
<comment type="caution">
    <text evidence="4">The sequence shown here is derived from an EMBL/GenBank/DDBJ whole genome shotgun (WGS) entry which is preliminary data.</text>
</comment>
<dbReference type="SUPFAM" id="SSF56601">
    <property type="entry name" value="beta-lactamase/transpeptidase-like"/>
    <property type="match status" value="1"/>
</dbReference>
<evidence type="ECO:0000256" key="1">
    <source>
        <dbReference type="ARBA" id="ARBA00006096"/>
    </source>
</evidence>
<reference evidence="4 5" key="1">
    <citation type="submission" date="2020-07" db="EMBL/GenBank/DDBJ databases">
        <title>Sequencing the genomes of 1000 actinobacteria strains.</title>
        <authorList>
            <person name="Klenk H.-P."/>
        </authorList>
    </citation>
    <scope>NUCLEOTIDE SEQUENCE [LARGE SCALE GENOMIC DNA]</scope>
    <source>
        <strain evidence="4 5">DSM 24552</strain>
    </source>
</reference>
<dbReference type="GO" id="GO:0009002">
    <property type="term" value="F:serine-type D-Ala-D-Ala carboxypeptidase activity"/>
    <property type="evidence" value="ECO:0007669"/>
    <property type="project" value="UniProtKB-EC"/>
</dbReference>
<dbReference type="GO" id="GO:0000270">
    <property type="term" value="P:peptidoglycan metabolic process"/>
    <property type="evidence" value="ECO:0007669"/>
    <property type="project" value="TreeGrafter"/>
</dbReference>
<dbReference type="NCBIfam" id="TIGR00666">
    <property type="entry name" value="PBP4"/>
    <property type="match status" value="1"/>
</dbReference>
<dbReference type="InterPro" id="IPR012338">
    <property type="entry name" value="Beta-lactam/transpept-like"/>
</dbReference>